<dbReference type="STRING" id="648782.SAMN04488554_3628"/>
<protein>
    <submittedName>
        <fullName evidence="1">Carbohydrate ABC transporter substrate-binding protein, CUT1 family</fullName>
    </submittedName>
</protein>
<evidence type="ECO:0000313" key="1">
    <source>
        <dbReference type="EMBL" id="SEE92585.1"/>
    </source>
</evidence>
<dbReference type="InterPro" id="IPR050490">
    <property type="entry name" value="Bact_solute-bd_prot1"/>
</dbReference>
<dbReference type="SUPFAM" id="SSF53850">
    <property type="entry name" value="Periplasmic binding protein-like II"/>
    <property type="match status" value="1"/>
</dbReference>
<organism evidence="1 2">
    <name type="scientific">Ruania alba</name>
    <dbReference type="NCBI Taxonomy" id="648782"/>
    <lineage>
        <taxon>Bacteria</taxon>
        <taxon>Bacillati</taxon>
        <taxon>Actinomycetota</taxon>
        <taxon>Actinomycetes</taxon>
        <taxon>Micrococcales</taxon>
        <taxon>Ruaniaceae</taxon>
        <taxon>Ruania</taxon>
    </lineage>
</organism>
<proteinExistence type="predicted"/>
<evidence type="ECO:0000313" key="2">
    <source>
        <dbReference type="Proteomes" id="UP000199220"/>
    </source>
</evidence>
<dbReference type="PANTHER" id="PTHR43649:SF12">
    <property type="entry name" value="DIACETYLCHITOBIOSE BINDING PROTEIN DASA"/>
    <property type="match status" value="1"/>
</dbReference>
<dbReference type="PANTHER" id="PTHR43649">
    <property type="entry name" value="ARABINOSE-BINDING PROTEIN-RELATED"/>
    <property type="match status" value="1"/>
</dbReference>
<name>A0A1H5MT95_9MICO</name>
<dbReference type="Pfam" id="PF01547">
    <property type="entry name" value="SBP_bac_1"/>
    <property type="match status" value="1"/>
</dbReference>
<keyword evidence="2" id="KW-1185">Reference proteome</keyword>
<dbReference type="Gene3D" id="3.40.190.10">
    <property type="entry name" value="Periplasmic binding protein-like II"/>
    <property type="match status" value="2"/>
</dbReference>
<dbReference type="InterPro" id="IPR006059">
    <property type="entry name" value="SBP"/>
</dbReference>
<accession>A0A1H5MT95</accession>
<dbReference type="EMBL" id="FNTX01000002">
    <property type="protein sequence ID" value="SEE92585.1"/>
    <property type="molecule type" value="Genomic_DNA"/>
</dbReference>
<reference evidence="2" key="1">
    <citation type="submission" date="2016-10" db="EMBL/GenBank/DDBJ databases">
        <authorList>
            <person name="Varghese N."/>
            <person name="Submissions S."/>
        </authorList>
    </citation>
    <scope>NUCLEOTIDE SEQUENCE [LARGE SCALE GENOMIC DNA]</scope>
    <source>
        <strain evidence="2">DSM 21368</strain>
    </source>
</reference>
<dbReference type="AlphaFoldDB" id="A0A1H5MT95"/>
<dbReference type="Proteomes" id="UP000199220">
    <property type="component" value="Unassembled WGS sequence"/>
</dbReference>
<sequence length="462" mass="49117">MNPRVTIYTGVNMRVDDDALERRDGVEMGIVTNARSLGVLTLAGLVALAGCSRGGAAESTGDEGDVTIRFSWWGNDERADITNAAVDAFEEATPGIVVETEFIDFNSYFDRIATATAGGDAPDVITMGGAYPREYGDRGALLDLAEVSQWLDLSVIDESALANGYFSQTQYGVPTGANTFGAILNTDVFAEAGVPLPDDESWTWQEYVDLAVQLSAATDADTYGAEDPTAADMLDAYLYQRTGQGLYTEEGALAAPAETVTDWFALTTELRVNGGSPSASLTSELSTQTAPEQSLLGQGRAAIGVGWSNSIGALRDASGDDIVLARLPGDTGEHGSGMWLQASQLYTVSSTTEHPEAAARLVDFLVSTTEAAEHIGTDRGIPSNPEIREFLAGEGLEENTQIEFDFIERVSGFVDGHFVIGPTGSTETALIVDRLNDQVLFEQLTPEQAGQQFVDDVTEAIS</sequence>
<gene>
    <name evidence="1" type="ORF">SAMN04488554_3628</name>
</gene>